<protein>
    <submittedName>
        <fullName evidence="1">Uncharacterized protein</fullName>
    </submittedName>
</protein>
<name>A0AAW1MB62_POPJA</name>
<organism evidence="1 2">
    <name type="scientific">Popillia japonica</name>
    <name type="common">Japanese beetle</name>
    <dbReference type="NCBI Taxonomy" id="7064"/>
    <lineage>
        <taxon>Eukaryota</taxon>
        <taxon>Metazoa</taxon>
        <taxon>Ecdysozoa</taxon>
        <taxon>Arthropoda</taxon>
        <taxon>Hexapoda</taxon>
        <taxon>Insecta</taxon>
        <taxon>Pterygota</taxon>
        <taxon>Neoptera</taxon>
        <taxon>Endopterygota</taxon>
        <taxon>Coleoptera</taxon>
        <taxon>Polyphaga</taxon>
        <taxon>Scarabaeiformia</taxon>
        <taxon>Scarabaeidae</taxon>
        <taxon>Rutelinae</taxon>
        <taxon>Popillia</taxon>
    </lineage>
</organism>
<gene>
    <name evidence="1" type="ORF">QE152_g8470</name>
</gene>
<feature type="non-terminal residue" evidence="1">
    <location>
        <position position="1"/>
    </location>
</feature>
<comment type="caution">
    <text evidence="1">The sequence shown here is derived from an EMBL/GenBank/DDBJ whole genome shotgun (WGS) entry which is preliminary data.</text>
</comment>
<dbReference type="AlphaFoldDB" id="A0AAW1MB62"/>
<reference evidence="1 2" key="1">
    <citation type="journal article" date="2024" name="BMC Genomics">
        <title>De novo assembly and annotation of Popillia japonica's genome with initial clues to its potential as an invasive pest.</title>
        <authorList>
            <person name="Cucini C."/>
            <person name="Boschi S."/>
            <person name="Funari R."/>
            <person name="Cardaioli E."/>
            <person name="Iannotti N."/>
            <person name="Marturano G."/>
            <person name="Paoli F."/>
            <person name="Bruttini M."/>
            <person name="Carapelli A."/>
            <person name="Frati F."/>
            <person name="Nardi F."/>
        </authorList>
    </citation>
    <scope>NUCLEOTIDE SEQUENCE [LARGE SCALE GENOMIC DNA]</scope>
    <source>
        <strain evidence="1">DMR45628</strain>
    </source>
</reference>
<evidence type="ECO:0000313" key="2">
    <source>
        <dbReference type="Proteomes" id="UP001458880"/>
    </source>
</evidence>
<accession>A0AAW1MB62</accession>
<proteinExistence type="predicted"/>
<dbReference type="Proteomes" id="UP001458880">
    <property type="component" value="Unassembled WGS sequence"/>
</dbReference>
<dbReference type="EMBL" id="JASPKY010000068">
    <property type="protein sequence ID" value="KAK9743519.1"/>
    <property type="molecule type" value="Genomic_DNA"/>
</dbReference>
<evidence type="ECO:0000313" key="1">
    <source>
        <dbReference type="EMBL" id="KAK9743519.1"/>
    </source>
</evidence>
<keyword evidence="2" id="KW-1185">Reference proteome</keyword>
<sequence length="134" mass="16051">LVHRYILQELMKNHSKNELPTCTKILDVVNADNTLPELKRTTLWKVLKILGFKWERRSRKNVLIERQDIRSRKNVLIERQDIILWRRRYLNSIRKFRSEVKSEKLPTATWKKDALVNWLLSKGILCDNTQLKSG</sequence>